<dbReference type="Proteomes" id="UP000789326">
    <property type="component" value="Unassembled WGS sequence"/>
</dbReference>
<evidence type="ECO:0000313" key="2">
    <source>
        <dbReference type="Proteomes" id="UP000789326"/>
    </source>
</evidence>
<evidence type="ECO:0000313" key="1">
    <source>
        <dbReference type="EMBL" id="CAH0185577.1"/>
    </source>
</evidence>
<dbReference type="RefSeq" id="WP_230301415.1">
    <property type="nucleotide sequence ID" value="NZ_CAKKMG010000014.1"/>
</dbReference>
<dbReference type="AlphaFoldDB" id="A0A9W4KUX0"/>
<accession>A0A9W4KUX0</accession>
<dbReference type="EMBL" id="CAKKMG010000014">
    <property type="protein sequence ID" value="CAH0185577.1"/>
    <property type="molecule type" value="Genomic_DNA"/>
</dbReference>
<protein>
    <submittedName>
        <fullName evidence="1">Uncharacterized protein</fullName>
    </submittedName>
</protein>
<organism evidence="1 2">
    <name type="scientific">Peribacillus simplex</name>
    <dbReference type="NCBI Taxonomy" id="1478"/>
    <lineage>
        <taxon>Bacteria</taxon>
        <taxon>Bacillati</taxon>
        <taxon>Bacillota</taxon>
        <taxon>Bacilli</taxon>
        <taxon>Bacillales</taxon>
        <taxon>Bacillaceae</taxon>
        <taxon>Peribacillus</taxon>
    </lineage>
</organism>
<sequence length="57" mass="6914">MVEVKFLTEDKRKKLHEALQLVNNILEEINYEYEEYFSLITAKDSLKRAIKAKENYY</sequence>
<reference evidence="1" key="1">
    <citation type="submission" date="2021-11" db="EMBL/GenBank/DDBJ databases">
        <authorList>
            <person name="Bulgarelli D."/>
        </authorList>
    </citation>
    <scope>NUCLEOTIDE SEQUENCE</scope>
    <source>
        <strain evidence="1">Bi133</strain>
    </source>
</reference>
<comment type="caution">
    <text evidence="1">The sequence shown here is derived from an EMBL/GenBank/DDBJ whole genome shotgun (WGS) entry which is preliminary data.</text>
</comment>
<proteinExistence type="predicted"/>
<name>A0A9W4KUX0_9BACI</name>
<gene>
    <name evidence="1" type="ORF">SRABI133_01535</name>
</gene>